<dbReference type="SUPFAM" id="SSF49384">
    <property type="entry name" value="Carbohydrate-binding domain"/>
    <property type="match status" value="1"/>
</dbReference>
<comment type="caution">
    <text evidence="7">The sequence shown here is derived from an EMBL/GenBank/DDBJ whole genome shotgun (WGS) entry which is preliminary data.</text>
</comment>
<dbReference type="GO" id="GO:0005975">
    <property type="term" value="P:carbohydrate metabolic process"/>
    <property type="evidence" value="ECO:0007669"/>
    <property type="project" value="InterPro"/>
</dbReference>
<dbReference type="Pfam" id="PF00431">
    <property type="entry name" value="CUB"/>
    <property type="match status" value="1"/>
</dbReference>
<evidence type="ECO:0000313" key="7">
    <source>
        <dbReference type="EMBL" id="KAK3889365.1"/>
    </source>
</evidence>
<reference evidence="7" key="1">
    <citation type="submission" date="2023-10" db="EMBL/GenBank/DDBJ databases">
        <title>Genome assemblies of two species of porcelain crab, Petrolisthes cinctipes and Petrolisthes manimaculis (Anomura: Porcellanidae).</title>
        <authorList>
            <person name="Angst P."/>
        </authorList>
    </citation>
    <scope>NUCLEOTIDE SEQUENCE</scope>
    <source>
        <strain evidence="7">PB745_01</strain>
        <tissue evidence="7">Gill</tissue>
    </source>
</reference>
<dbReference type="GO" id="GO:0030247">
    <property type="term" value="F:polysaccharide binding"/>
    <property type="evidence" value="ECO:0007669"/>
    <property type="project" value="InterPro"/>
</dbReference>
<dbReference type="InterPro" id="IPR000859">
    <property type="entry name" value="CUB_dom"/>
</dbReference>
<gene>
    <name evidence="7" type="ORF">Pcinc_006635</name>
</gene>
<feature type="domain" description="CBM2" evidence="6">
    <location>
        <begin position="155"/>
        <end position="265"/>
    </location>
</feature>
<name>A0AAE1GB20_PETCI</name>
<dbReference type="PANTHER" id="PTHR24251">
    <property type="entry name" value="OVOCHYMASE-RELATED"/>
    <property type="match status" value="1"/>
</dbReference>
<dbReference type="PROSITE" id="PS01180">
    <property type="entry name" value="CUB"/>
    <property type="match status" value="1"/>
</dbReference>
<proteinExistence type="predicted"/>
<evidence type="ECO:0000313" key="8">
    <source>
        <dbReference type="Proteomes" id="UP001286313"/>
    </source>
</evidence>
<evidence type="ECO:0000256" key="4">
    <source>
        <dbReference type="SAM" id="SignalP"/>
    </source>
</evidence>
<dbReference type="EMBL" id="JAWQEG010000493">
    <property type="protein sequence ID" value="KAK3889365.1"/>
    <property type="molecule type" value="Genomic_DNA"/>
</dbReference>
<dbReference type="Proteomes" id="UP001286313">
    <property type="component" value="Unassembled WGS sequence"/>
</dbReference>
<dbReference type="Pfam" id="PF00553">
    <property type="entry name" value="CBM_2"/>
    <property type="match status" value="1"/>
</dbReference>
<dbReference type="InterPro" id="IPR035914">
    <property type="entry name" value="Sperma_CUB_dom_sf"/>
</dbReference>
<dbReference type="CDD" id="cd00041">
    <property type="entry name" value="CUB"/>
    <property type="match status" value="1"/>
</dbReference>
<dbReference type="Gene3D" id="2.60.120.290">
    <property type="entry name" value="Spermadhesin, CUB domain"/>
    <property type="match status" value="1"/>
</dbReference>
<evidence type="ECO:0000256" key="3">
    <source>
        <dbReference type="PROSITE-ProRule" id="PRU00059"/>
    </source>
</evidence>
<evidence type="ECO:0000256" key="2">
    <source>
        <dbReference type="ARBA" id="ARBA00023157"/>
    </source>
</evidence>
<accession>A0AAE1GB20</accession>
<feature type="domain" description="CUB" evidence="5">
    <location>
        <begin position="33"/>
        <end position="135"/>
    </location>
</feature>
<evidence type="ECO:0000259" key="6">
    <source>
        <dbReference type="PROSITE" id="PS51173"/>
    </source>
</evidence>
<sequence length="265" mass="29162">MKRPTCGVLMGELLKVVLLLTAVGVSPGVMGDCGGTYLDAKGTITSPGYPNNYPMNQLCVYTIKASPDTRIKFWCEEMKLQESVGCTKDWLMVNGVYVCGKTKLRDVYGQGELKVEFRSDNKIKAPGFLCHYERVTGTDYEEQLTNTLTASSTTGLRYDAPCECAKVIQKNEWRGNFQSDLVITVPKATTSWSICLRFSQPISNLRVWIANPSTTTGRTVTLTNKSYNGNQAQGSILKIDFIVSYTGVKPAVTSLTFNGSPLCLQ</sequence>
<dbReference type="Gene3D" id="2.60.40.290">
    <property type="match status" value="1"/>
</dbReference>
<organism evidence="7 8">
    <name type="scientific">Petrolisthes cinctipes</name>
    <name type="common">Flat porcelain crab</name>
    <dbReference type="NCBI Taxonomy" id="88211"/>
    <lineage>
        <taxon>Eukaryota</taxon>
        <taxon>Metazoa</taxon>
        <taxon>Ecdysozoa</taxon>
        <taxon>Arthropoda</taxon>
        <taxon>Crustacea</taxon>
        <taxon>Multicrustacea</taxon>
        <taxon>Malacostraca</taxon>
        <taxon>Eumalacostraca</taxon>
        <taxon>Eucarida</taxon>
        <taxon>Decapoda</taxon>
        <taxon>Pleocyemata</taxon>
        <taxon>Anomura</taxon>
        <taxon>Galatheoidea</taxon>
        <taxon>Porcellanidae</taxon>
        <taxon>Petrolisthes</taxon>
    </lineage>
</organism>
<dbReference type="InterPro" id="IPR001919">
    <property type="entry name" value="CBD2"/>
</dbReference>
<evidence type="ECO:0008006" key="9">
    <source>
        <dbReference type="Google" id="ProtNLM"/>
    </source>
</evidence>
<comment type="caution">
    <text evidence="3">Lacks conserved residue(s) required for the propagation of feature annotation.</text>
</comment>
<dbReference type="InterPro" id="IPR008965">
    <property type="entry name" value="CBM2/CBM3_carb-bd_dom_sf"/>
</dbReference>
<keyword evidence="2" id="KW-1015">Disulfide bond</keyword>
<evidence type="ECO:0000256" key="1">
    <source>
        <dbReference type="ARBA" id="ARBA00022737"/>
    </source>
</evidence>
<dbReference type="SMART" id="SM00042">
    <property type="entry name" value="CUB"/>
    <property type="match status" value="1"/>
</dbReference>
<evidence type="ECO:0000259" key="5">
    <source>
        <dbReference type="PROSITE" id="PS01180"/>
    </source>
</evidence>
<keyword evidence="4" id="KW-0732">Signal</keyword>
<keyword evidence="1" id="KW-0677">Repeat</keyword>
<protein>
    <recommendedName>
        <fullName evidence="9">CUB domain-containing protein</fullName>
    </recommendedName>
</protein>
<feature type="signal peptide" evidence="4">
    <location>
        <begin position="1"/>
        <end position="31"/>
    </location>
</feature>
<dbReference type="AlphaFoldDB" id="A0AAE1GB20"/>
<keyword evidence="8" id="KW-1185">Reference proteome</keyword>
<dbReference type="SUPFAM" id="SSF49854">
    <property type="entry name" value="Spermadhesin, CUB domain"/>
    <property type="match status" value="1"/>
</dbReference>
<dbReference type="PROSITE" id="PS51173">
    <property type="entry name" value="CBM2"/>
    <property type="match status" value="1"/>
</dbReference>
<dbReference type="GO" id="GO:0004553">
    <property type="term" value="F:hydrolase activity, hydrolyzing O-glycosyl compounds"/>
    <property type="evidence" value="ECO:0007669"/>
    <property type="project" value="InterPro"/>
</dbReference>
<dbReference type="InterPro" id="IPR012291">
    <property type="entry name" value="CBM2_carb-bd_dom_sf"/>
</dbReference>
<feature type="chain" id="PRO_5041914049" description="CUB domain-containing protein" evidence="4">
    <location>
        <begin position="32"/>
        <end position="265"/>
    </location>
</feature>